<dbReference type="GO" id="GO:0005737">
    <property type="term" value="C:cytoplasm"/>
    <property type="evidence" value="ECO:0007669"/>
    <property type="project" value="TreeGrafter"/>
</dbReference>
<keyword evidence="10 11" id="KW-0119">Carbohydrate metabolism</keyword>
<name>A0A4C1THN2_EUMVA</name>
<dbReference type="NCBIfam" id="TIGR00209">
    <property type="entry name" value="galT_1"/>
    <property type="match status" value="1"/>
</dbReference>
<dbReference type="AlphaFoldDB" id="A0A4C1THN2"/>
<evidence type="ECO:0000259" key="13">
    <source>
        <dbReference type="Pfam" id="PF02744"/>
    </source>
</evidence>
<feature type="domain" description="Galactose-1-phosphate uridyl transferase N-terminal" evidence="12">
    <location>
        <begin position="52"/>
        <end position="95"/>
    </location>
</feature>
<comment type="caution">
    <text evidence="14">The sequence shown here is derived from an EMBL/GenBank/DDBJ whole genome shotgun (WGS) entry which is preliminary data.</text>
</comment>
<sequence>MNDTIEVDNASAVGIAGARPQSVSVHVDIGMAAELGRPVSGLRPIDIGSTSRWIRQQEELGRKYVWVQIFENKGAIMGCSNPHPHCQIWASSFMPNEARIKDRCQKEYYEEHKRPLLVEYLEKELLKKERIVLENDGWAALVPFWATWPFETMVLPKNGQPQRLTDLDEGQKASLADIIRKLTSTYDNLFKCSFPYSMGFHGAPTGAGHRAGDSPHWLLHALYLPPLLRGATTKKFMVGYELLAQTQRDLTPEKAAAMLRDVVPKSKRYT</sequence>
<protein>
    <recommendedName>
        <fullName evidence="11">Galactose-1-phosphate uridylyltransferase</fullName>
        <ecNumber evidence="11">2.7.7.12</ecNumber>
    </recommendedName>
</protein>
<dbReference type="Gene3D" id="3.30.428.10">
    <property type="entry name" value="HIT-like"/>
    <property type="match status" value="2"/>
</dbReference>
<comment type="similarity">
    <text evidence="4 11">Belongs to the galactose-1-phosphate uridylyltransferase type 1 family.</text>
</comment>
<keyword evidence="5 11" id="KW-0808">Transferase</keyword>
<reference evidence="14 15" key="1">
    <citation type="journal article" date="2019" name="Commun. Biol.">
        <title>The bagworm genome reveals a unique fibroin gene that provides high tensile strength.</title>
        <authorList>
            <person name="Kono N."/>
            <person name="Nakamura H."/>
            <person name="Ohtoshi R."/>
            <person name="Tomita M."/>
            <person name="Numata K."/>
            <person name="Arakawa K."/>
        </authorList>
    </citation>
    <scope>NUCLEOTIDE SEQUENCE [LARGE SCALE GENOMIC DNA]</scope>
</reference>
<gene>
    <name evidence="14" type="primary">Galt</name>
    <name evidence="14" type="ORF">EVAR_6972_1</name>
</gene>
<dbReference type="GO" id="GO:0008108">
    <property type="term" value="F:UDP-glucose:hexose-1-phosphate uridylyltransferase activity"/>
    <property type="evidence" value="ECO:0007669"/>
    <property type="project" value="UniProtKB-EC"/>
</dbReference>
<evidence type="ECO:0000256" key="10">
    <source>
        <dbReference type="ARBA" id="ARBA00023277"/>
    </source>
</evidence>
<dbReference type="Pfam" id="PF02744">
    <property type="entry name" value="GalP_UDP_tr_C"/>
    <property type="match status" value="1"/>
</dbReference>
<comment type="cofactor">
    <cofactor evidence="2">
        <name>Zn(2+)</name>
        <dbReference type="ChEBI" id="CHEBI:29105"/>
    </cofactor>
</comment>
<dbReference type="Proteomes" id="UP000299102">
    <property type="component" value="Unassembled WGS sequence"/>
</dbReference>
<dbReference type="GO" id="GO:0008270">
    <property type="term" value="F:zinc ion binding"/>
    <property type="evidence" value="ECO:0007669"/>
    <property type="project" value="InterPro"/>
</dbReference>
<accession>A0A4C1THN2</accession>
<dbReference type="InterPro" id="IPR005849">
    <property type="entry name" value="GalP_Utransf_N"/>
</dbReference>
<dbReference type="GO" id="GO:0033499">
    <property type="term" value="P:galactose catabolic process via UDP-galactose, Leloir pathway"/>
    <property type="evidence" value="ECO:0007669"/>
    <property type="project" value="TreeGrafter"/>
</dbReference>
<dbReference type="FunFam" id="3.30.428.10:FF:000001">
    <property type="entry name" value="Galactose-1-phosphate uridylyltransferase"/>
    <property type="match status" value="1"/>
</dbReference>
<evidence type="ECO:0000256" key="2">
    <source>
        <dbReference type="ARBA" id="ARBA00001947"/>
    </source>
</evidence>
<keyword evidence="8" id="KW-0862">Zinc</keyword>
<proteinExistence type="inferred from homology"/>
<evidence type="ECO:0000256" key="9">
    <source>
        <dbReference type="ARBA" id="ARBA00023144"/>
    </source>
</evidence>
<dbReference type="InterPro" id="IPR001937">
    <property type="entry name" value="GalP_UDPtransf1"/>
</dbReference>
<feature type="domain" description="Galactose-1-phosphate uridyl transferase C-terminal" evidence="13">
    <location>
        <begin position="102"/>
        <end position="262"/>
    </location>
</feature>
<evidence type="ECO:0000313" key="15">
    <source>
        <dbReference type="Proteomes" id="UP000299102"/>
    </source>
</evidence>
<evidence type="ECO:0000256" key="4">
    <source>
        <dbReference type="ARBA" id="ARBA00010951"/>
    </source>
</evidence>
<keyword evidence="7 11" id="KW-0479">Metal-binding</keyword>
<dbReference type="SUPFAM" id="SSF54197">
    <property type="entry name" value="HIT-like"/>
    <property type="match status" value="2"/>
</dbReference>
<dbReference type="UniPathway" id="UPA00214"/>
<dbReference type="EMBL" id="BGZK01000058">
    <property type="protein sequence ID" value="GBP13635.1"/>
    <property type="molecule type" value="Genomic_DNA"/>
</dbReference>
<evidence type="ECO:0000313" key="14">
    <source>
        <dbReference type="EMBL" id="GBP13635.1"/>
    </source>
</evidence>
<dbReference type="PROSITE" id="PS00117">
    <property type="entry name" value="GAL_P_UDP_TRANSF_I"/>
    <property type="match status" value="1"/>
</dbReference>
<organism evidence="14 15">
    <name type="scientific">Eumeta variegata</name>
    <name type="common">Bagworm moth</name>
    <name type="synonym">Eumeta japonica</name>
    <dbReference type="NCBI Taxonomy" id="151549"/>
    <lineage>
        <taxon>Eukaryota</taxon>
        <taxon>Metazoa</taxon>
        <taxon>Ecdysozoa</taxon>
        <taxon>Arthropoda</taxon>
        <taxon>Hexapoda</taxon>
        <taxon>Insecta</taxon>
        <taxon>Pterygota</taxon>
        <taxon>Neoptera</taxon>
        <taxon>Endopterygota</taxon>
        <taxon>Lepidoptera</taxon>
        <taxon>Glossata</taxon>
        <taxon>Ditrysia</taxon>
        <taxon>Tineoidea</taxon>
        <taxon>Psychidae</taxon>
        <taxon>Oiketicinae</taxon>
        <taxon>Eumeta</taxon>
    </lineage>
</organism>
<dbReference type="InterPro" id="IPR019779">
    <property type="entry name" value="GalP_UDPtransf1_His-AS"/>
</dbReference>
<dbReference type="PANTHER" id="PTHR11943:SF1">
    <property type="entry name" value="GALACTOSE-1-PHOSPHATE URIDYLYLTRANSFERASE"/>
    <property type="match status" value="1"/>
</dbReference>
<dbReference type="OrthoDB" id="418412at2759"/>
<dbReference type="EC" id="2.7.7.12" evidence="11"/>
<evidence type="ECO:0000256" key="7">
    <source>
        <dbReference type="ARBA" id="ARBA00022723"/>
    </source>
</evidence>
<dbReference type="STRING" id="151549.A0A4C1THN2"/>
<evidence type="ECO:0000256" key="8">
    <source>
        <dbReference type="ARBA" id="ARBA00022833"/>
    </source>
</evidence>
<comment type="catalytic activity">
    <reaction evidence="1 11">
        <text>alpha-D-galactose 1-phosphate + UDP-alpha-D-glucose = alpha-D-glucose 1-phosphate + UDP-alpha-D-galactose</text>
        <dbReference type="Rhea" id="RHEA:13989"/>
        <dbReference type="ChEBI" id="CHEBI:58336"/>
        <dbReference type="ChEBI" id="CHEBI:58601"/>
        <dbReference type="ChEBI" id="CHEBI:58885"/>
        <dbReference type="ChEBI" id="CHEBI:66914"/>
        <dbReference type="EC" id="2.7.7.12"/>
    </reaction>
</comment>
<evidence type="ECO:0000256" key="3">
    <source>
        <dbReference type="ARBA" id="ARBA00004947"/>
    </source>
</evidence>
<dbReference type="InterPro" id="IPR005850">
    <property type="entry name" value="GalP_Utransf_C"/>
</dbReference>
<keyword evidence="6 11" id="KW-0548">Nucleotidyltransferase</keyword>
<dbReference type="PANTHER" id="PTHR11943">
    <property type="entry name" value="GALACTOSE-1-PHOSPHATE URIDYLYLTRANSFERASE"/>
    <property type="match status" value="1"/>
</dbReference>
<evidence type="ECO:0000259" key="12">
    <source>
        <dbReference type="Pfam" id="PF01087"/>
    </source>
</evidence>
<comment type="pathway">
    <text evidence="3 11">Carbohydrate metabolism; galactose metabolism.</text>
</comment>
<evidence type="ECO:0000256" key="6">
    <source>
        <dbReference type="ARBA" id="ARBA00022695"/>
    </source>
</evidence>
<keyword evidence="9 11" id="KW-0299">Galactose metabolism</keyword>
<evidence type="ECO:0000256" key="5">
    <source>
        <dbReference type="ARBA" id="ARBA00022679"/>
    </source>
</evidence>
<evidence type="ECO:0000256" key="1">
    <source>
        <dbReference type="ARBA" id="ARBA00001107"/>
    </source>
</evidence>
<dbReference type="Pfam" id="PF01087">
    <property type="entry name" value="GalP_UDP_transf"/>
    <property type="match status" value="1"/>
</dbReference>
<dbReference type="InterPro" id="IPR036265">
    <property type="entry name" value="HIT-like_sf"/>
</dbReference>
<keyword evidence="15" id="KW-1185">Reference proteome</keyword>
<evidence type="ECO:0000256" key="11">
    <source>
        <dbReference type="RuleBase" id="RU000506"/>
    </source>
</evidence>